<comment type="caution">
    <text evidence="5">The sequence shown here is derived from an EMBL/GenBank/DDBJ whole genome shotgun (WGS) entry which is preliminary data.</text>
</comment>
<keyword evidence="2 3" id="KW-0040">ANK repeat</keyword>
<keyword evidence="6" id="KW-1185">Reference proteome</keyword>
<dbReference type="Proteomes" id="UP001470230">
    <property type="component" value="Unassembled WGS sequence"/>
</dbReference>
<feature type="repeat" description="ANK" evidence="3">
    <location>
        <begin position="526"/>
        <end position="548"/>
    </location>
</feature>
<evidence type="ECO:0000313" key="6">
    <source>
        <dbReference type="Proteomes" id="UP001470230"/>
    </source>
</evidence>
<dbReference type="EMBL" id="JAPFFF010000007">
    <property type="protein sequence ID" value="KAK8885411.1"/>
    <property type="molecule type" value="Genomic_DNA"/>
</dbReference>
<keyword evidence="1" id="KW-0677">Repeat</keyword>
<dbReference type="Pfam" id="PF00023">
    <property type="entry name" value="Ank"/>
    <property type="match status" value="1"/>
</dbReference>
<evidence type="ECO:0000256" key="3">
    <source>
        <dbReference type="PROSITE-ProRule" id="PRU00023"/>
    </source>
</evidence>
<reference evidence="5 6" key="1">
    <citation type="submission" date="2024-04" db="EMBL/GenBank/DDBJ databases">
        <title>Tritrichomonas musculus Genome.</title>
        <authorList>
            <person name="Alves-Ferreira E."/>
            <person name="Grigg M."/>
            <person name="Lorenzi H."/>
            <person name="Galac M."/>
        </authorList>
    </citation>
    <scope>NUCLEOTIDE SEQUENCE [LARGE SCALE GENOMIC DNA]</scope>
    <source>
        <strain evidence="5 6">EAF2021</strain>
    </source>
</reference>
<feature type="domain" description="DUF3447" evidence="4">
    <location>
        <begin position="257"/>
        <end position="332"/>
    </location>
</feature>
<dbReference type="Pfam" id="PF11929">
    <property type="entry name" value="DUF3447"/>
    <property type="match status" value="1"/>
</dbReference>
<dbReference type="InterPro" id="IPR002110">
    <property type="entry name" value="Ankyrin_rpt"/>
</dbReference>
<sequence length="582" mass="68127">MEKAMIHKKELKQFIEERKNEMITIKELQEVCIQMGNNMSAEVVIDFIKKSRFLISNCSKRAFRQLLFTIDSLFTFRRVSFCDVEFLLKMDEVKEKIKQYFTPNELIFVFEQKRILLLLLDENLITVDSLIEEVCSGESFFFYFFPEIKERNFEEFSSKIHGKFSHLLPLPDVTKHDELRRINENENEITKFIRNNDVEKFREYISLSNKDVNDFISYSMYDRNDFVNNSDIRPRLIEYAAFYSSNDIFRFLVSNGAEITLNLIQYAIAGGNIEIIQFLEERKIEIDENALRVAVQFHRNDIVEYLRDNYGKSFTISILQQSILAFNYEYFFELLELFKYDLNEKINGDPLIIDAVNRGYSEIIEILSVYPESLDENSYSIDFDLSDFDGFTALQMAILNDRLDLVEYILQFPNNTNNLSRSFAFSASRFKREEILNILIKIPEINVNMYYPKNGVNPLLCAIMNNDVDVIKILVCDERVNLNAIFLTSDNYGDTGLIYSIANNYSEIAKLLLNSNRVDINQADQKGNTALHVAIKHQNLDIVKLLLKQSTLNKSIKNKRKLTAYKLAVKNNFPQNILNQLK</sequence>
<proteinExistence type="predicted"/>
<name>A0ABR2K3U9_9EUKA</name>
<dbReference type="SMART" id="SM00248">
    <property type="entry name" value="ANK"/>
    <property type="match status" value="8"/>
</dbReference>
<dbReference type="Pfam" id="PF12796">
    <property type="entry name" value="Ank_2"/>
    <property type="match status" value="1"/>
</dbReference>
<dbReference type="InterPro" id="IPR036770">
    <property type="entry name" value="Ankyrin_rpt-contain_sf"/>
</dbReference>
<dbReference type="SUPFAM" id="SSF48403">
    <property type="entry name" value="Ankyrin repeat"/>
    <property type="match status" value="2"/>
</dbReference>
<gene>
    <name evidence="5" type="ORF">M9Y10_040859</name>
</gene>
<evidence type="ECO:0000256" key="2">
    <source>
        <dbReference type="ARBA" id="ARBA00023043"/>
    </source>
</evidence>
<dbReference type="PROSITE" id="PS50088">
    <property type="entry name" value="ANK_REPEAT"/>
    <property type="match status" value="2"/>
</dbReference>
<dbReference type="PANTHER" id="PTHR24198">
    <property type="entry name" value="ANKYRIN REPEAT AND PROTEIN KINASE DOMAIN-CONTAINING PROTEIN"/>
    <property type="match status" value="1"/>
</dbReference>
<feature type="repeat" description="ANK" evidence="3">
    <location>
        <begin position="389"/>
        <end position="421"/>
    </location>
</feature>
<accession>A0ABR2K3U9</accession>
<evidence type="ECO:0000256" key="1">
    <source>
        <dbReference type="ARBA" id="ARBA00022737"/>
    </source>
</evidence>
<dbReference type="InterPro" id="IPR020683">
    <property type="entry name" value="DUF3447"/>
</dbReference>
<dbReference type="PANTHER" id="PTHR24198:SF165">
    <property type="entry name" value="ANKYRIN REPEAT-CONTAINING PROTEIN-RELATED"/>
    <property type="match status" value="1"/>
</dbReference>
<protein>
    <recommendedName>
        <fullName evidence="4">DUF3447 domain-containing protein</fullName>
    </recommendedName>
</protein>
<evidence type="ECO:0000313" key="5">
    <source>
        <dbReference type="EMBL" id="KAK8885411.1"/>
    </source>
</evidence>
<dbReference type="Gene3D" id="1.25.40.20">
    <property type="entry name" value="Ankyrin repeat-containing domain"/>
    <property type="match status" value="2"/>
</dbReference>
<dbReference type="PROSITE" id="PS50297">
    <property type="entry name" value="ANK_REP_REGION"/>
    <property type="match status" value="1"/>
</dbReference>
<evidence type="ECO:0000259" key="4">
    <source>
        <dbReference type="Pfam" id="PF11929"/>
    </source>
</evidence>
<organism evidence="5 6">
    <name type="scientific">Tritrichomonas musculus</name>
    <dbReference type="NCBI Taxonomy" id="1915356"/>
    <lineage>
        <taxon>Eukaryota</taxon>
        <taxon>Metamonada</taxon>
        <taxon>Parabasalia</taxon>
        <taxon>Tritrichomonadida</taxon>
        <taxon>Tritrichomonadidae</taxon>
        <taxon>Tritrichomonas</taxon>
    </lineage>
</organism>